<dbReference type="Proteomes" id="UP000620124">
    <property type="component" value="Unassembled WGS sequence"/>
</dbReference>
<dbReference type="EMBL" id="JACAZI010000005">
    <property type="protein sequence ID" value="KAF7359625.1"/>
    <property type="molecule type" value="Genomic_DNA"/>
</dbReference>
<feature type="compositionally biased region" description="Low complexity" evidence="1">
    <location>
        <begin position="408"/>
        <end position="418"/>
    </location>
</feature>
<feature type="compositionally biased region" description="Basic and acidic residues" evidence="1">
    <location>
        <begin position="375"/>
        <end position="395"/>
    </location>
</feature>
<feature type="region of interest" description="Disordered" evidence="1">
    <location>
        <begin position="375"/>
        <end position="418"/>
    </location>
</feature>
<keyword evidence="3" id="KW-1185">Reference proteome</keyword>
<dbReference type="OrthoDB" id="3044920at2759"/>
<reference evidence="2" key="1">
    <citation type="submission" date="2020-05" db="EMBL/GenBank/DDBJ databases">
        <title>Mycena genomes resolve the evolution of fungal bioluminescence.</title>
        <authorList>
            <person name="Tsai I.J."/>
        </authorList>
    </citation>
    <scope>NUCLEOTIDE SEQUENCE</scope>
    <source>
        <strain evidence="2">CCC161011</strain>
    </source>
</reference>
<gene>
    <name evidence="2" type="ORF">MVEN_00686300</name>
</gene>
<proteinExistence type="predicted"/>
<name>A0A8H6YEG2_9AGAR</name>
<feature type="compositionally biased region" description="Pro residues" evidence="1">
    <location>
        <begin position="595"/>
        <end position="610"/>
    </location>
</feature>
<evidence type="ECO:0000313" key="3">
    <source>
        <dbReference type="Proteomes" id="UP000620124"/>
    </source>
</evidence>
<evidence type="ECO:0000313" key="2">
    <source>
        <dbReference type="EMBL" id="KAF7359625.1"/>
    </source>
</evidence>
<organism evidence="2 3">
    <name type="scientific">Mycena venus</name>
    <dbReference type="NCBI Taxonomy" id="2733690"/>
    <lineage>
        <taxon>Eukaryota</taxon>
        <taxon>Fungi</taxon>
        <taxon>Dikarya</taxon>
        <taxon>Basidiomycota</taxon>
        <taxon>Agaricomycotina</taxon>
        <taxon>Agaricomycetes</taxon>
        <taxon>Agaricomycetidae</taxon>
        <taxon>Agaricales</taxon>
        <taxon>Marasmiineae</taxon>
        <taxon>Mycenaceae</taxon>
        <taxon>Mycena</taxon>
    </lineage>
</organism>
<evidence type="ECO:0000256" key="1">
    <source>
        <dbReference type="SAM" id="MobiDB-lite"/>
    </source>
</evidence>
<dbReference type="AlphaFoldDB" id="A0A8H6YEG2"/>
<accession>A0A8H6YEG2</accession>
<comment type="caution">
    <text evidence="2">The sequence shown here is derived from an EMBL/GenBank/DDBJ whole genome shotgun (WGS) entry which is preliminary data.</text>
</comment>
<protein>
    <submittedName>
        <fullName evidence="2">Uncharacterized protein</fullName>
    </submittedName>
</protein>
<sequence length="653" mass="71060">MPPLVKASLDVKETYTTCVETSGPVGATVNKVDNAKSTRFLLGGQTPAMFSPALGNNRVKREIVHKVKSKKYPAGLGAAGAFQLFLEDKKNPPNKRYIHCYPLTAIRAYVNRSSADFFEILFDELQEIKKRITGKVLGMKRFVSGGNLLVMNADMEAAQVLGAARSIMKTNEPEYSGIPNDMPASEAATYFVKVCYRHSKEAIHDFKGLVTPAQYERLSDFMYIDSKERLNDFSKFVKGLGVKKIQDWWAHKEMSDWIIPCLVKSQSNIHPADWDSTPATTNTGETQHHWTNTMTGINLSLVEAIESARELDENTAREIEASLNNGILANSQNEAYHRMSRNLQRQSKAAQKVRETAELTQFSQNIAAELAELKEGRRQSSAREKELREQLKDAKATAGGSSKKRSKNSSASRSVVVSASSTGRVRTAPVVPAPATPVAVVDIPAQVTPASATALAAPQIVTNIPAGTASAELSELDGAQWASFDFNFEFEALTSSSAALDMPFDGLDGFTMASVPVAGAESVPNFWGPADLNALVAAEMFAPMIPVQEASMLTRWEPTTLDELLTSSLFEGSSTDTTMRDFSADFSANPLPTLHAPPSPSASAPSPPNVPLTVVPRKRRAEVDEANILHSSRVRTKSAKLQASDEAPVPKKR</sequence>
<feature type="region of interest" description="Disordered" evidence="1">
    <location>
        <begin position="581"/>
        <end position="653"/>
    </location>
</feature>